<feature type="non-terminal residue" evidence="1">
    <location>
        <position position="1"/>
    </location>
</feature>
<gene>
    <name evidence="1" type="ORF">CU098_000834</name>
</gene>
<sequence>WKGVYTSAGGSDEFLRLFACTKHMEKEKISELEGKLTGLRDHGESITLKLANLEDVWKLSPDTKLLSSLALYDRLQIK</sequence>
<comment type="caution">
    <text evidence="1">The sequence shown here is derived from an EMBL/GenBank/DDBJ whole genome shotgun (WGS) entry which is preliminary data.</text>
</comment>
<dbReference type="EMBL" id="PJQM01005908">
    <property type="protein sequence ID" value="RCH80609.1"/>
    <property type="molecule type" value="Genomic_DNA"/>
</dbReference>
<evidence type="ECO:0000313" key="2">
    <source>
        <dbReference type="Proteomes" id="UP000253551"/>
    </source>
</evidence>
<organism evidence="1 2">
    <name type="scientific">Rhizopus stolonifer</name>
    <name type="common">Rhizopus nigricans</name>
    <dbReference type="NCBI Taxonomy" id="4846"/>
    <lineage>
        <taxon>Eukaryota</taxon>
        <taxon>Fungi</taxon>
        <taxon>Fungi incertae sedis</taxon>
        <taxon>Mucoromycota</taxon>
        <taxon>Mucoromycotina</taxon>
        <taxon>Mucoromycetes</taxon>
        <taxon>Mucorales</taxon>
        <taxon>Mucorineae</taxon>
        <taxon>Rhizopodaceae</taxon>
        <taxon>Rhizopus</taxon>
    </lineage>
</organism>
<name>A0A367ISK2_RHIST</name>
<evidence type="ECO:0000313" key="1">
    <source>
        <dbReference type="EMBL" id="RCH80609.1"/>
    </source>
</evidence>
<dbReference type="STRING" id="4846.A0A367ISK2"/>
<proteinExistence type="predicted"/>
<reference evidence="1 2" key="1">
    <citation type="journal article" date="2018" name="G3 (Bethesda)">
        <title>Phylogenetic and Phylogenomic Definition of Rhizopus Species.</title>
        <authorList>
            <person name="Gryganskyi A.P."/>
            <person name="Golan J."/>
            <person name="Dolatabadi S."/>
            <person name="Mondo S."/>
            <person name="Robb S."/>
            <person name="Idnurm A."/>
            <person name="Muszewska A."/>
            <person name="Steczkiewicz K."/>
            <person name="Masonjones S."/>
            <person name="Liao H.L."/>
            <person name="Gajdeczka M.T."/>
            <person name="Anike F."/>
            <person name="Vuek A."/>
            <person name="Anishchenko I.M."/>
            <person name="Voigt K."/>
            <person name="de Hoog G.S."/>
            <person name="Smith M.E."/>
            <person name="Heitman J."/>
            <person name="Vilgalys R."/>
            <person name="Stajich J.E."/>
        </authorList>
    </citation>
    <scope>NUCLEOTIDE SEQUENCE [LARGE SCALE GENOMIC DNA]</scope>
    <source>
        <strain evidence="1 2">LSU 92-RS-03</strain>
    </source>
</reference>
<keyword evidence="2" id="KW-1185">Reference proteome</keyword>
<dbReference type="Gene3D" id="3.90.79.10">
    <property type="entry name" value="Nucleoside Triphosphate Pyrophosphohydrolase"/>
    <property type="match status" value="1"/>
</dbReference>
<dbReference type="Proteomes" id="UP000253551">
    <property type="component" value="Unassembled WGS sequence"/>
</dbReference>
<protein>
    <submittedName>
        <fullName evidence="1">Uncharacterized protein</fullName>
    </submittedName>
</protein>
<dbReference type="OrthoDB" id="10249920at2759"/>
<accession>A0A367ISK2</accession>
<dbReference type="AlphaFoldDB" id="A0A367ISK2"/>